<proteinExistence type="predicted"/>
<dbReference type="EMBL" id="MU155657">
    <property type="protein sequence ID" value="KAF9471584.1"/>
    <property type="molecule type" value="Genomic_DNA"/>
</dbReference>
<dbReference type="AlphaFoldDB" id="A0A9P5YN24"/>
<sequence>MLMPSNFVFAADLDVRFCMLDCTPQCAHHSRPPSPSGLHHWYDLCPRRSTADVFSQLSSLSCADKMINEYRHAPAPILPSPRPSINHRSTNLHTIRIPAQARFSENLRASTSVLRTTTLILPCSPFSIHLSSFKYAYTHGCTSNLIREYNISSFHASLHSLPSTV</sequence>
<evidence type="ECO:0000313" key="1">
    <source>
        <dbReference type="EMBL" id="KAF9471584.1"/>
    </source>
</evidence>
<gene>
    <name evidence="1" type="ORF">BDN70DRAFT_557217</name>
</gene>
<reference evidence="1" key="1">
    <citation type="submission" date="2020-11" db="EMBL/GenBank/DDBJ databases">
        <authorList>
            <consortium name="DOE Joint Genome Institute"/>
            <person name="Ahrendt S."/>
            <person name="Riley R."/>
            <person name="Andreopoulos W."/>
            <person name="Labutti K."/>
            <person name="Pangilinan J."/>
            <person name="Ruiz-Duenas F.J."/>
            <person name="Barrasa J.M."/>
            <person name="Sanchez-Garcia M."/>
            <person name="Camarero S."/>
            <person name="Miyauchi S."/>
            <person name="Serrano A."/>
            <person name="Linde D."/>
            <person name="Babiker R."/>
            <person name="Drula E."/>
            <person name="Ayuso-Fernandez I."/>
            <person name="Pacheco R."/>
            <person name="Padilla G."/>
            <person name="Ferreira P."/>
            <person name="Barriuso J."/>
            <person name="Kellner H."/>
            <person name="Castanera R."/>
            <person name="Alfaro M."/>
            <person name="Ramirez L."/>
            <person name="Pisabarro A.G."/>
            <person name="Kuo A."/>
            <person name="Tritt A."/>
            <person name="Lipzen A."/>
            <person name="He G."/>
            <person name="Yan M."/>
            <person name="Ng V."/>
            <person name="Cullen D."/>
            <person name="Martin F."/>
            <person name="Rosso M.-N."/>
            <person name="Henrissat B."/>
            <person name="Hibbett D."/>
            <person name="Martinez A.T."/>
            <person name="Grigoriev I.V."/>
        </authorList>
    </citation>
    <scope>NUCLEOTIDE SEQUENCE</scope>
    <source>
        <strain evidence="1">CIRM-BRFM 674</strain>
    </source>
</reference>
<organism evidence="1 2">
    <name type="scientific">Pholiota conissans</name>
    <dbReference type="NCBI Taxonomy" id="109636"/>
    <lineage>
        <taxon>Eukaryota</taxon>
        <taxon>Fungi</taxon>
        <taxon>Dikarya</taxon>
        <taxon>Basidiomycota</taxon>
        <taxon>Agaricomycotina</taxon>
        <taxon>Agaricomycetes</taxon>
        <taxon>Agaricomycetidae</taxon>
        <taxon>Agaricales</taxon>
        <taxon>Agaricineae</taxon>
        <taxon>Strophariaceae</taxon>
        <taxon>Pholiota</taxon>
    </lineage>
</organism>
<name>A0A9P5YN24_9AGAR</name>
<accession>A0A9P5YN24</accession>
<dbReference type="Proteomes" id="UP000807469">
    <property type="component" value="Unassembled WGS sequence"/>
</dbReference>
<evidence type="ECO:0000313" key="2">
    <source>
        <dbReference type="Proteomes" id="UP000807469"/>
    </source>
</evidence>
<comment type="caution">
    <text evidence="1">The sequence shown here is derived from an EMBL/GenBank/DDBJ whole genome shotgun (WGS) entry which is preliminary data.</text>
</comment>
<keyword evidence="2" id="KW-1185">Reference proteome</keyword>
<protein>
    <submittedName>
        <fullName evidence="1">Uncharacterized protein</fullName>
    </submittedName>
</protein>